<dbReference type="OrthoDB" id="5384553at2759"/>
<comment type="caution">
    <text evidence="2">The sequence shown here is derived from an EMBL/GenBank/DDBJ whole genome shotgun (WGS) entry which is preliminary data.</text>
</comment>
<reference evidence="2" key="1">
    <citation type="submission" date="2021-02" db="EMBL/GenBank/DDBJ databases">
        <title>Genome sequence Cadophora malorum strain M34.</title>
        <authorList>
            <person name="Stefanovic E."/>
            <person name="Vu D."/>
            <person name="Scully C."/>
            <person name="Dijksterhuis J."/>
            <person name="Roader J."/>
            <person name="Houbraken J."/>
        </authorList>
    </citation>
    <scope>NUCLEOTIDE SEQUENCE</scope>
    <source>
        <strain evidence="2">M34</strain>
    </source>
</reference>
<dbReference type="EMBL" id="JAFJYH010000007">
    <property type="protein sequence ID" value="KAG4425808.1"/>
    <property type="molecule type" value="Genomic_DNA"/>
</dbReference>
<evidence type="ECO:0008006" key="4">
    <source>
        <dbReference type="Google" id="ProtNLM"/>
    </source>
</evidence>
<sequence>MIFVRDRHGMFDEKLATTKFLKQLRHMIREEKSFPGRFADESLPDVQFEKLLKENAFEVRLLSLPSTSNKMHLERFRTRILCESEEIHNFRKVAKIAYTARHLQYFFQFACRQFANSITTPLDFIQISRIPNPVPTDLASHLARFAACVSNEQQYVVATATASALRLDSFPPGAHRVRCVLLDGGSYSDFEVLDVLEKGMKLPLGIREHFDMVVGSGIGAWVVLERFCRDDWDSDVDINYQNIRRSLQGPNEELSRFSDASTFSGYETNYALKRIEGAFKALPRWSGSLQSSMRIISSLNAIFGDTTLLECQPEGTKIGLIVSRSKDSATCLLSNYNVDGEGSLTYKHVREAKIKNEVQLSQCARMALSPKSVHGYHANERKLPEETTAITLREQDLIWKRDGRSPDILVALGARSPPYNQPRTSESLPTWMADFRLKNDAELLSRSTNALLASLFYLELVGVPQLDELGYMFCRLQAGILLSGSQGTPSSEKDLQTAKGVNAASCMR</sequence>
<name>A0A8H7WJH0_9HELO</name>
<protein>
    <recommendedName>
        <fullName evidence="4">PNPLA domain-containing protein</fullName>
    </recommendedName>
</protein>
<gene>
    <name evidence="2" type="ORF">IFR04_001015</name>
</gene>
<dbReference type="InterPro" id="IPR016035">
    <property type="entry name" value="Acyl_Trfase/lysoPLipase"/>
</dbReference>
<evidence type="ECO:0000313" key="3">
    <source>
        <dbReference type="Proteomes" id="UP000664132"/>
    </source>
</evidence>
<organism evidence="2 3">
    <name type="scientific">Cadophora malorum</name>
    <dbReference type="NCBI Taxonomy" id="108018"/>
    <lineage>
        <taxon>Eukaryota</taxon>
        <taxon>Fungi</taxon>
        <taxon>Dikarya</taxon>
        <taxon>Ascomycota</taxon>
        <taxon>Pezizomycotina</taxon>
        <taxon>Leotiomycetes</taxon>
        <taxon>Helotiales</taxon>
        <taxon>Ploettnerulaceae</taxon>
        <taxon>Cadophora</taxon>
    </lineage>
</organism>
<keyword evidence="3" id="KW-1185">Reference proteome</keyword>
<dbReference type="AlphaFoldDB" id="A0A8H7WJH0"/>
<dbReference type="SUPFAM" id="SSF52151">
    <property type="entry name" value="FabD/lysophospholipase-like"/>
    <property type="match status" value="1"/>
</dbReference>
<evidence type="ECO:0000313" key="2">
    <source>
        <dbReference type="EMBL" id="KAG4425808.1"/>
    </source>
</evidence>
<accession>A0A8H7WJH0</accession>
<evidence type="ECO:0000256" key="1">
    <source>
        <dbReference type="SAM" id="MobiDB-lite"/>
    </source>
</evidence>
<dbReference type="Gene3D" id="3.40.1090.10">
    <property type="entry name" value="Cytosolic phospholipase A2 catalytic domain"/>
    <property type="match status" value="1"/>
</dbReference>
<dbReference type="Proteomes" id="UP000664132">
    <property type="component" value="Unassembled WGS sequence"/>
</dbReference>
<feature type="region of interest" description="Disordered" evidence="1">
    <location>
        <begin position="485"/>
        <end position="508"/>
    </location>
</feature>
<proteinExistence type="predicted"/>